<dbReference type="RefSeq" id="WP_027698552.1">
    <property type="nucleotide sequence ID" value="NZ_DF820486.1"/>
</dbReference>
<sequence>MDNDFLITLFSAEQARRSRVIFGLLKNITTVSTLYGGLRYQLLDYIGFLPNLTEDEYSQTIETFLQKAWLETDSAGQLLLTAKGVAAQQNYRSQHVIPEHLAELGSINLSAWQDSFLLANQIVSELSYKNKQYYPLQVGPQLMFLVRRWYYQVRGQGLTEAWIADLESFLKTLPSQQADNFAATWIGHADPGEVQAQLTLPATWNQFDFKVWQWNCYLAWSAYLRQRAFDNNSPIQKLWQSIAVKAPLPAPVMQTLRAFEQGLTLENIASYRRIKIGTVREHLLTAAILLDVSAFPYQRFLDEGILTYFATHLQGNIDQWQFKAVRQSANPMEFFYFRLYSIQKTKEAFK</sequence>
<evidence type="ECO:0000313" key="3">
    <source>
        <dbReference type="Proteomes" id="UP000030643"/>
    </source>
</evidence>
<evidence type="ECO:0000259" key="1">
    <source>
        <dbReference type="Pfam" id="PF14493"/>
    </source>
</evidence>
<gene>
    <name evidence="2" type="ORF">WOSG25_030380</name>
</gene>
<dbReference type="STRING" id="1329250.WOSG25_030380"/>
<dbReference type="AlphaFoldDB" id="A0A069CZD7"/>
<dbReference type="EMBL" id="DF820486">
    <property type="protein sequence ID" value="GAK30441.1"/>
    <property type="molecule type" value="Genomic_DNA"/>
</dbReference>
<organism evidence="2 3">
    <name type="scientific">Weissella oryzae (strain DSM 25784 / JCM 18191 / LMG 30913 / SG25)</name>
    <dbReference type="NCBI Taxonomy" id="1329250"/>
    <lineage>
        <taxon>Bacteria</taxon>
        <taxon>Bacillati</taxon>
        <taxon>Bacillota</taxon>
        <taxon>Bacilli</taxon>
        <taxon>Lactobacillales</taxon>
        <taxon>Lactobacillaceae</taxon>
        <taxon>Weissella</taxon>
    </lineage>
</organism>
<dbReference type="eggNOG" id="COG4955">
    <property type="taxonomic scope" value="Bacteria"/>
</dbReference>
<protein>
    <recommendedName>
        <fullName evidence="1">Helicase Helix-turn-helix domain-containing protein</fullName>
    </recommendedName>
</protein>
<keyword evidence="3" id="KW-1185">Reference proteome</keyword>
<dbReference type="Pfam" id="PF14493">
    <property type="entry name" value="HTH_40"/>
    <property type="match status" value="1"/>
</dbReference>
<accession>A0A069CZD7</accession>
<dbReference type="OrthoDB" id="2146354at2"/>
<proteinExistence type="predicted"/>
<evidence type="ECO:0000313" key="2">
    <source>
        <dbReference type="EMBL" id="GAK30441.1"/>
    </source>
</evidence>
<reference evidence="3" key="1">
    <citation type="journal article" date="2014" name="Genome Announc.">
        <title>Draft genome sequence of Weissella oryzae SG25T, isolated from fermented rice grains.</title>
        <authorList>
            <person name="Tanizawa Y."/>
            <person name="Fujisawa T."/>
            <person name="Mochizuki T."/>
            <person name="Kaminuma E."/>
            <person name="Suzuki Y."/>
            <person name="Nakamura Y."/>
            <person name="Tohno M."/>
        </authorList>
    </citation>
    <scope>NUCLEOTIDE SEQUENCE [LARGE SCALE GENOMIC DNA]</scope>
    <source>
        <strain evidence="3">DSM 25784 / JCM 18191 / LMG 30913 / SG25</strain>
    </source>
</reference>
<dbReference type="Proteomes" id="UP000030643">
    <property type="component" value="Unassembled WGS sequence"/>
</dbReference>
<name>A0A069CZD7_WEIOS</name>
<dbReference type="InterPro" id="IPR029491">
    <property type="entry name" value="Helicase_HTH"/>
</dbReference>
<feature type="domain" description="Helicase Helix-turn-helix" evidence="1">
    <location>
        <begin position="253"/>
        <end position="339"/>
    </location>
</feature>